<proteinExistence type="predicted"/>
<evidence type="ECO:0000313" key="4">
    <source>
        <dbReference type="Proteomes" id="UP000036850"/>
    </source>
</evidence>
<evidence type="ECO:0000259" key="2">
    <source>
        <dbReference type="Pfam" id="PF20703"/>
    </source>
</evidence>
<dbReference type="InterPro" id="IPR049052">
    <property type="entry name" value="nSTAND1"/>
</dbReference>
<dbReference type="InterPro" id="IPR011335">
    <property type="entry name" value="Restrct_endonuc-II-like"/>
</dbReference>
<feature type="domain" description="Restriction endonuclease type IV Mrr" evidence="1">
    <location>
        <begin position="24"/>
        <end position="117"/>
    </location>
</feature>
<organism evidence="3 4">
    <name type="scientific">Pseudoalteromonas rubra</name>
    <dbReference type="NCBI Taxonomy" id="43658"/>
    <lineage>
        <taxon>Bacteria</taxon>
        <taxon>Pseudomonadati</taxon>
        <taxon>Pseudomonadota</taxon>
        <taxon>Gammaproteobacteria</taxon>
        <taxon>Alteromonadales</taxon>
        <taxon>Pseudoalteromonadaceae</taxon>
        <taxon>Pseudoalteromonas</taxon>
    </lineage>
</organism>
<protein>
    <submittedName>
        <fullName evidence="3">Uncharacterized protein</fullName>
    </submittedName>
</protein>
<dbReference type="SUPFAM" id="SSF52980">
    <property type="entry name" value="Restriction endonuclease-like"/>
    <property type="match status" value="1"/>
</dbReference>
<comment type="caution">
    <text evidence="3">The sequence shown here is derived from an EMBL/GenBank/DDBJ whole genome shotgun (WGS) entry which is preliminary data.</text>
</comment>
<dbReference type="AlphaFoldDB" id="A0A0L0EQ57"/>
<dbReference type="Gene3D" id="3.40.50.300">
    <property type="entry name" value="P-loop containing nucleotide triphosphate hydrolases"/>
    <property type="match status" value="1"/>
</dbReference>
<dbReference type="OrthoDB" id="7822037at2"/>
<dbReference type="SUPFAM" id="SSF52540">
    <property type="entry name" value="P-loop containing nucleoside triphosphate hydrolases"/>
    <property type="match status" value="1"/>
</dbReference>
<dbReference type="EMBL" id="LFZX01000197">
    <property type="protein sequence ID" value="KNC66028.1"/>
    <property type="molecule type" value="Genomic_DNA"/>
</dbReference>
<dbReference type="PATRIC" id="fig|43658.6.peg.952"/>
<accession>A0A0L0EQ57</accession>
<dbReference type="GO" id="GO:0003677">
    <property type="term" value="F:DNA binding"/>
    <property type="evidence" value="ECO:0007669"/>
    <property type="project" value="InterPro"/>
</dbReference>
<dbReference type="GO" id="GO:0004519">
    <property type="term" value="F:endonuclease activity"/>
    <property type="evidence" value="ECO:0007669"/>
    <property type="project" value="InterPro"/>
</dbReference>
<dbReference type="Pfam" id="PF04471">
    <property type="entry name" value="Mrr_cat"/>
    <property type="match status" value="1"/>
</dbReference>
<name>A0A0L0EQ57_9GAMM</name>
<dbReference type="InterPro" id="IPR027417">
    <property type="entry name" value="P-loop_NTPase"/>
</dbReference>
<evidence type="ECO:0000259" key="1">
    <source>
        <dbReference type="Pfam" id="PF04471"/>
    </source>
</evidence>
<dbReference type="Pfam" id="PF20703">
    <property type="entry name" value="nSTAND1"/>
    <property type="match status" value="1"/>
</dbReference>
<reference evidence="4" key="1">
    <citation type="submission" date="2015-07" db="EMBL/GenBank/DDBJ databases">
        <title>Draft genome sequence of a Pseudoalteromonas rubra strain, OCN096, isolated from Kaneohe Bay, Oahu, Hawaii.</title>
        <authorList>
            <person name="Beurmann S."/>
            <person name="Ushijima B."/>
            <person name="Belcaid M."/>
            <person name="Callahan S.M."/>
            <person name="Aeby G.S."/>
        </authorList>
    </citation>
    <scope>NUCLEOTIDE SEQUENCE [LARGE SCALE GENOMIC DNA]</scope>
    <source>
        <strain evidence="4">OCN096</strain>
    </source>
</reference>
<evidence type="ECO:0000313" key="3">
    <source>
        <dbReference type="EMBL" id="KNC66028.1"/>
    </source>
</evidence>
<dbReference type="GO" id="GO:0009307">
    <property type="term" value="P:DNA restriction-modification system"/>
    <property type="evidence" value="ECO:0007669"/>
    <property type="project" value="InterPro"/>
</dbReference>
<sequence>MTRVVPVEQDIFVIVPENYSNTQKGAFFEKLCADILRKQSYQITGMEVRKTGMEIDITAEHSPSGSSVYVECKFYNSKNIEASIVDLCYAQSIRAKIKRIALFSTARLGKDAQGAYDEYRKMDGCDYSFYGRKEILDALIASGKAKAYEEADLSPNITHASLVIHPELDFTWIFQEMDNGVASRLLAYNTSSDSDCKKIRRILDSQNLFENIPLIPFNKDRNTPSPVIKPSKEVVSSILVADDIMDYKPCKPSDFVGRETIQKEIWDYFEAVRAHETDTRILSLVGSSGHGKSSLVAFLSERFRNIKWKNKLFLYPVDVRSARGATFVAEAIVKGFGKAIEEGFIDFDSEFKIENIEDITSGSSFRDCLSNLNKNNKVIVIFFDQFEEVFMKEELFGLFRAFERFAKDVSSESMNLVVAFSWRSGITLGEENPAYSMWSKLKDFRVDKKLDDFDVGDSSKMISTFEKSINIKLNKSLRGRLIQQSQGYPWLLKKLCIHIFKKIKSGVSQEELLLSQFQIKSLFQEDLERPDKEIACLRYVAGHSPIDHYQVTKEFGQQTVYNLIVDRLIIKTGEKVSVYWDVFRDYLNTGDTPIIPWSYMPAATVTMAINVFNKINKGKELTFEELMSLSGFKKGTLTNVIMDLQSFSLIEKSSQGKYKTIQAKASEVIRGHLKDHLIYTEISESNGGKVDFCTNEKYADVIANVYSNKSGKAPKGYATKMLNWLQYAGLVSNSGSKIAIFSTSEYSPEYGLLGAKGYLFLAATTPNNSLELIEMIVDRGTVSLEEQESKKLRNSVTDLVSLGVCKRNEDSSIEISKGINSLESPQQILAQALIRSETIILINEIIESGTSKDNREELAIKFKDELGKTWKDSSSKRYVNGMLKYIEFLETYNKALQRTSR</sequence>
<dbReference type="InterPro" id="IPR007560">
    <property type="entry name" value="Restrct_endonuc_IV_Mrr"/>
</dbReference>
<feature type="domain" description="Novel STAND NTPase 1" evidence="2">
    <location>
        <begin position="251"/>
        <end position="394"/>
    </location>
</feature>
<gene>
    <name evidence="3" type="ORF">AC626_19480</name>
</gene>
<dbReference type="Proteomes" id="UP000036850">
    <property type="component" value="Unassembled WGS sequence"/>
</dbReference>